<comment type="caution">
    <text evidence="1">The sequence shown here is derived from an EMBL/GenBank/DDBJ whole genome shotgun (WGS) entry which is preliminary data.</text>
</comment>
<name>A0A645D577_9ZZZZ</name>
<accession>A0A645D577</accession>
<gene>
    <name evidence="1" type="ORF">SDC9_131723</name>
</gene>
<proteinExistence type="predicted"/>
<dbReference type="EMBL" id="VSSQ01033142">
    <property type="protein sequence ID" value="MPM84650.1"/>
    <property type="molecule type" value="Genomic_DNA"/>
</dbReference>
<dbReference type="AlphaFoldDB" id="A0A645D577"/>
<reference evidence="1" key="1">
    <citation type="submission" date="2019-08" db="EMBL/GenBank/DDBJ databases">
        <authorList>
            <person name="Kucharzyk K."/>
            <person name="Murdoch R.W."/>
            <person name="Higgins S."/>
            <person name="Loffler F."/>
        </authorList>
    </citation>
    <scope>NUCLEOTIDE SEQUENCE</scope>
</reference>
<evidence type="ECO:0000313" key="1">
    <source>
        <dbReference type="EMBL" id="MPM84650.1"/>
    </source>
</evidence>
<protein>
    <submittedName>
        <fullName evidence="1">Uncharacterized protein</fullName>
    </submittedName>
</protein>
<sequence>MGKTEVLSPWKSGRYGSWLRCRPGANPSWVNPTAKQEYNEDDTFDSRRVQLHGGLRTDVGRRRWQCRRWEHWWGHDGWWILWLEWCRGGPEFRLSCGEHGWQPTEPVPIRNRCRGGRPIRNGCGVRLDETRVARLPSEPRIARVAHRPGASGFAG</sequence>
<organism evidence="1">
    <name type="scientific">bioreactor metagenome</name>
    <dbReference type="NCBI Taxonomy" id="1076179"/>
    <lineage>
        <taxon>unclassified sequences</taxon>
        <taxon>metagenomes</taxon>
        <taxon>ecological metagenomes</taxon>
    </lineage>
</organism>